<name>A0A917N128_9BACT</name>
<comment type="caution">
    <text evidence="2">The sequence shown here is derived from an EMBL/GenBank/DDBJ whole genome shotgun (WGS) entry which is preliminary data.</text>
</comment>
<evidence type="ECO:0000259" key="1">
    <source>
        <dbReference type="PROSITE" id="PS50093"/>
    </source>
</evidence>
<dbReference type="PROSITE" id="PS50093">
    <property type="entry name" value="PKD"/>
    <property type="match status" value="1"/>
</dbReference>
<sequence length="651" mass="73179">MLFVVGTQAATAQTADTAEAVIQEQAAGNKIKLNALLRPLRQVAGAPEAYYSYCWELGDGSYSFAREPEHIYKDTGTYQVRLFATNNYDDGKKPRSRPRPVKVKTRTLLAANNPSNFFSGKGVLEMKTNCMPLPGEDMLLMLGYRNLQVQAGVSGSIMLLYNEKQFRQSSFEVAEARVYHKERGIGMDSLLAFTHDNVWDNELEAHGGGLFTASVTAGGTSQSRMQLLQVLKQEMSGYQAHRIFRIEDLQQQEERLIFLQINTLPEMIKDTNAVVTIGALFIPDDPAMEMERFNLELQIVASHDPNRMMLRNRRMNYRFTGKNKNLDYKVRFQNTGKGPAKKVVVTVAIPGMVNSSTVELLQSKPECGWCKQVYSGGSCIDTVLYKDSIQFVFNNIYLPGTQQDGIADPDSTMGFVKYRLHFAKGLVKNSFRSSAAIVFDKNEPIYTNKSVGGFKKGWSPGILAGYGFLPGSKPDIGKHNWVVGATLSEYAPYKRYWQWELYVQRYSSYEQLIGRRDGGDTLINGRDYKLAYRERYNKVNVLTVELVPFSIRQNFNSWIAAGAGVLVSAELNRTTARMYRAVVAESTTQLPFVVPDKEEERVASSFGSWRGALFADVQLGRVRVGPVAGLRFLQYTNPGYSQLLLYAGWKF</sequence>
<gene>
    <name evidence="2" type="ORF">GCM10011379_56630</name>
</gene>
<dbReference type="InterPro" id="IPR035986">
    <property type="entry name" value="PKD_dom_sf"/>
</dbReference>
<dbReference type="CDD" id="cd00146">
    <property type="entry name" value="PKD"/>
    <property type="match status" value="1"/>
</dbReference>
<organism evidence="2 3">
    <name type="scientific">Filimonas zeae</name>
    <dbReference type="NCBI Taxonomy" id="1737353"/>
    <lineage>
        <taxon>Bacteria</taxon>
        <taxon>Pseudomonadati</taxon>
        <taxon>Bacteroidota</taxon>
        <taxon>Chitinophagia</taxon>
        <taxon>Chitinophagales</taxon>
        <taxon>Chitinophagaceae</taxon>
        <taxon>Filimonas</taxon>
    </lineage>
</organism>
<dbReference type="Pfam" id="PF00801">
    <property type="entry name" value="PKD"/>
    <property type="match status" value="1"/>
</dbReference>
<dbReference type="SUPFAM" id="SSF49299">
    <property type="entry name" value="PKD domain"/>
    <property type="match status" value="1"/>
</dbReference>
<dbReference type="EMBL" id="BMIB01000007">
    <property type="protein sequence ID" value="GGH82558.1"/>
    <property type="molecule type" value="Genomic_DNA"/>
</dbReference>
<reference evidence="2" key="2">
    <citation type="submission" date="2020-09" db="EMBL/GenBank/DDBJ databases">
        <authorList>
            <person name="Sun Q."/>
            <person name="Zhou Y."/>
        </authorList>
    </citation>
    <scope>NUCLEOTIDE SEQUENCE</scope>
    <source>
        <strain evidence="2">CGMCC 1.15290</strain>
    </source>
</reference>
<feature type="domain" description="PKD" evidence="1">
    <location>
        <begin position="44"/>
        <end position="87"/>
    </location>
</feature>
<dbReference type="Proteomes" id="UP000627292">
    <property type="component" value="Unassembled WGS sequence"/>
</dbReference>
<proteinExistence type="predicted"/>
<dbReference type="Pfam" id="PF25233">
    <property type="entry name" value="DUF7849"/>
    <property type="match status" value="1"/>
</dbReference>
<keyword evidence="3" id="KW-1185">Reference proteome</keyword>
<dbReference type="Gene3D" id="2.60.40.10">
    <property type="entry name" value="Immunoglobulins"/>
    <property type="match status" value="1"/>
</dbReference>
<dbReference type="Pfam" id="PF24595">
    <property type="entry name" value="DUF7619"/>
    <property type="match status" value="1"/>
</dbReference>
<accession>A0A917N128</accession>
<dbReference type="AlphaFoldDB" id="A0A917N128"/>
<dbReference type="InterPro" id="IPR055353">
    <property type="entry name" value="DUF7619"/>
</dbReference>
<evidence type="ECO:0000313" key="2">
    <source>
        <dbReference type="EMBL" id="GGH82558.1"/>
    </source>
</evidence>
<dbReference type="InterPro" id="IPR013783">
    <property type="entry name" value="Ig-like_fold"/>
</dbReference>
<reference evidence="2" key="1">
    <citation type="journal article" date="2014" name="Int. J. Syst. Evol. Microbiol.">
        <title>Complete genome sequence of Corynebacterium casei LMG S-19264T (=DSM 44701T), isolated from a smear-ripened cheese.</title>
        <authorList>
            <consortium name="US DOE Joint Genome Institute (JGI-PGF)"/>
            <person name="Walter F."/>
            <person name="Albersmeier A."/>
            <person name="Kalinowski J."/>
            <person name="Ruckert C."/>
        </authorList>
    </citation>
    <scope>NUCLEOTIDE SEQUENCE</scope>
    <source>
        <strain evidence="2">CGMCC 1.15290</strain>
    </source>
</reference>
<protein>
    <recommendedName>
        <fullName evidence="1">PKD domain-containing protein</fullName>
    </recommendedName>
</protein>
<dbReference type="InterPro" id="IPR000601">
    <property type="entry name" value="PKD_dom"/>
</dbReference>
<evidence type="ECO:0000313" key="3">
    <source>
        <dbReference type="Proteomes" id="UP000627292"/>
    </source>
</evidence>
<dbReference type="InterPro" id="IPR057171">
    <property type="entry name" value="DUF7849"/>
</dbReference>